<dbReference type="OrthoDB" id="9058532at2"/>
<dbReference type="SUPFAM" id="SSF89796">
    <property type="entry name" value="CoA-transferase family III (CaiB/BaiF)"/>
    <property type="match status" value="1"/>
</dbReference>
<dbReference type="Gene3D" id="3.40.50.10540">
    <property type="entry name" value="Crotonobetainyl-coa:carnitine coa-transferase, domain 1"/>
    <property type="match status" value="1"/>
</dbReference>
<organism evidence="2 3">
    <name type="scientific">Variovorax guangxiensis</name>
    <dbReference type="NCBI Taxonomy" id="1775474"/>
    <lineage>
        <taxon>Bacteria</taxon>
        <taxon>Pseudomonadati</taxon>
        <taxon>Pseudomonadota</taxon>
        <taxon>Betaproteobacteria</taxon>
        <taxon>Burkholderiales</taxon>
        <taxon>Comamonadaceae</taxon>
        <taxon>Variovorax</taxon>
    </lineage>
</organism>
<dbReference type="Proteomes" id="UP000319212">
    <property type="component" value="Unassembled WGS sequence"/>
</dbReference>
<dbReference type="GO" id="GO:0008410">
    <property type="term" value="F:CoA-transferase activity"/>
    <property type="evidence" value="ECO:0007669"/>
    <property type="project" value="TreeGrafter"/>
</dbReference>
<protein>
    <submittedName>
        <fullName evidence="2">CoA transferase</fullName>
    </submittedName>
</protein>
<dbReference type="InterPro" id="IPR050483">
    <property type="entry name" value="CoA-transferase_III_domain"/>
</dbReference>
<dbReference type="PANTHER" id="PTHR48207:SF4">
    <property type="entry name" value="BLL6097 PROTEIN"/>
    <property type="match status" value="1"/>
</dbReference>
<name>A0A502DLJ6_9BURK</name>
<evidence type="ECO:0000313" key="2">
    <source>
        <dbReference type="EMBL" id="TPG26123.1"/>
    </source>
</evidence>
<dbReference type="PANTHER" id="PTHR48207">
    <property type="entry name" value="SUCCINATE--HYDROXYMETHYLGLUTARATE COA-TRANSFERASE"/>
    <property type="match status" value="1"/>
</dbReference>
<sequence length="416" mass="46068">MGPSENLMRLPTERLHTWFRQGSRRGSRKMVKDEKSTGPLVGYRVLEFANMISGPFCGQMLADLGADVVKVEAPEGDGFRALRPEHGGLGAHFLHFNRGKRSVTLDLKSEKDLAAARDLVRKADVVIENFRPGVMKRLGLDYETLKESNPKLVYLSITGFGKDGPYAQRPAFDQVIQAITGFMWTQGEQIEPQPIRNPVVDKVTSLTGCNAVVSALLHRERTGCGQHIGVSLLDAYAAFMMPGVTVNETFVDAGISPLPPRAVYRVIATRDGHVIGNIHSNAQFAGSARAFGRPELLEDPRFKDPRSRQGHLAEMWSELADAARHRTTEEVLQAAVAEGVPLAAVQTMEEFLHDPQVAHNEVFMDYHDPKLGRIRQLNFPARFSGSPVNVNARAPMLGEHTDEVFADWEREAIEPC</sequence>
<dbReference type="InterPro" id="IPR044855">
    <property type="entry name" value="CoA-Trfase_III_dom3_sf"/>
</dbReference>
<proteinExistence type="predicted"/>
<accession>A0A502DLJ6</accession>
<dbReference type="Gene3D" id="3.30.1540.10">
    <property type="entry name" value="formyl-coa transferase, domain 3"/>
    <property type="match status" value="1"/>
</dbReference>
<dbReference type="Pfam" id="PF02515">
    <property type="entry name" value="CoA_transf_3"/>
    <property type="match status" value="1"/>
</dbReference>
<evidence type="ECO:0000313" key="3">
    <source>
        <dbReference type="Proteomes" id="UP000319212"/>
    </source>
</evidence>
<gene>
    <name evidence="2" type="ORF">EAH82_16885</name>
</gene>
<dbReference type="InterPro" id="IPR023606">
    <property type="entry name" value="CoA-Trfase_III_dom_1_sf"/>
</dbReference>
<comment type="caution">
    <text evidence="2">The sequence shown here is derived from an EMBL/GenBank/DDBJ whole genome shotgun (WGS) entry which is preliminary data.</text>
</comment>
<evidence type="ECO:0000256" key="1">
    <source>
        <dbReference type="ARBA" id="ARBA00022679"/>
    </source>
</evidence>
<dbReference type="InterPro" id="IPR003673">
    <property type="entry name" value="CoA-Trfase_fam_III"/>
</dbReference>
<dbReference type="EMBL" id="RCZI01000004">
    <property type="protein sequence ID" value="TPG26123.1"/>
    <property type="molecule type" value="Genomic_DNA"/>
</dbReference>
<keyword evidence="1 2" id="KW-0808">Transferase</keyword>
<reference evidence="2 3" key="1">
    <citation type="journal article" date="2019" name="Environ. Microbiol.">
        <title>Species interactions and distinct microbial communities in high Arctic permafrost affected cryosols are associated with the CH4 and CO2 gas fluxes.</title>
        <authorList>
            <person name="Altshuler I."/>
            <person name="Hamel J."/>
            <person name="Turney S."/>
            <person name="Magnuson E."/>
            <person name="Levesque R."/>
            <person name="Greer C."/>
            <person name="Whyte L.G."/>
        </authorList>
    </citation>
    <scope>NUCLEOTIDE SEQUENCE [LARGE SCALE GENOMIC DNA]</scope>
    <source>
        <strain evidence="2 3">S06.C</strain>
    </source>
</reference>
<dbReference type="AlphaFoldDB" id="A0A502DLJ6"/>